<dbReference type="OrthoDB" id="3039123at2759"/>
<dbReference type="Gene3D" id="3.40.50.1820">
    <property type="entry name" value="alpha/beta hydrolase"/>
    <property type="match status" value="1"/>
</dbReference>
<keyword evidence="2" id="KW-0719">Serine esterase</keyword>
<keyword evidence="3" id="KW-0624">Polysaccharide degradation</keyword>
<reference evidence="11" key="1">
    <citation type="journal article" date="2021" name="Nat. Commun.">
        <title>Genetic determinants of endophytism in the Arabidopsis root mycobiome.</title>
        <authorList>
            <person name="Mesny F."/>
            <person name="Miyauchi S."/>
            <person name="Thiergart T."/>
            <person name="Pickel B."/>
            <person name="Atanasova L."/>
            <person name="Karlsson M."/>
            <person name="Huettel B."/>
            <person name="Barry K.W."/>
            <person name="Haridas S."/>
            <person name="Chen C."/>
            <person name="Bauer D."/>
            <person name="Andreopoulos W."/>
            <person name="Pangilinan J."/>
            <person name="LaButti K."/>
            <person name="Riley R."/>
            <person name="Lipzen A."/>
            <person name="Clum A."/>
            <person name="Drula E."/>
            <person name="Henrissat B."/>
            <person name="Kohler A."/>
            <person name="Grigoriev I.V."/>
            <person name="Martin F.M."/>
            <person name="Hacquard S."/>
        </authorList>
    </citation>
    <scope>NUCLEOTIDE SEQUENCE</scope>
    <source>
        <strain evidence="11">MPI-SDFR-AT-0120</strain>
    </source>
</reference>
<dbReference type="InterPro" id="IPR011118">
    <property type="entry name" value="Tannase/feruloyl_esterase"/>
</dbReference>
<keyword evidence="3" id="KW-0119">Carbohydrate metabolism</keyword>
<keyword evidence="6 10" id="KW-0378">Hydrolase</keyword>
<comment type="caution">
    <text evidence="11">The sequence shown here is derived from an EMBL/GenBank/DDBJ whole genome shotgun (WGS) entry which is preliminary data.</text>
</comment>
<evidence type="ECO:0000256" key="5">
    <source>
        <dbReference type="ARBA" id="ARBA00022729"/>
    </source>
</evidence>
<dbReference type="AlphaFoldDB" id="A0A8K0R2K8"/>
<dbReference type="SUPFAM" id="SSF53474">
    <property type="entry name" value="alpha/beta-Hydrolases"/>
    <property type="match status" value="1"/>
</dbReference>
<dbReference type="Proteomes" id="UP000813461">
    <property type="component" value="Unassembled WGS sequence"/>
</dbReference>
<keyword evidence="4" id="KW-0479">Metal-binding</keyword>
<name>A0A8K0R2K8_9PLEO</name>
<evidence type="ECO:0000256" key="6">
    <source>
        <dbReference type="ARBA" id="ARBA00022801"/>
    </source>
</evidence>
<dbReference type="PANTHER" id="PTHR33938:SF15">
    <property type="entry name" value="FERULOYL ESTERASE B-RELATED"/>
    <property type="match status" value="1"/>
</dbReference>
<dbReference type="GO" id="GO:0046872">
    <property type="term" value="F:metal ion binding"/>
    <property type="evidence" value="ECO:0007669"/>
    <property type="project" value="UniProtKB-KW"/>
</dbReference>
<sequence length="535" mass="57910">MKFEQSLWAFVLNASTISAKPTTAKPASGDFESKCAAIASKLVIDQGTVAFSQFVAAGTNLSLGQNDPSCTQTFIPVTADICRIALSVSTSNSSGFSMEAWLPSNWTGRFLSGGNGGLNGCIKYQDLAYTSALGFSAVGTNNGHNGTSGRPFLNSPGVLEDFAYRALHTGAEVGKKISKAFYGKTHKKAYYFGCSTGGRQGFKLAQDFPEAFDGIVAGAPAVDFNNLNSWSGHFYGITGPPNSSTFVTRAQWLTVHADVLKQCDALDGYVDGIIEDTLLCKYDPSGLTCPDGTTNSTSCLTPTQVKTVKAVFEPLLNSTGGVLYSRLQPGAEVSSAAITLNGVPFSYTTDWYRYAIYNDPSWDPTKQSVKDYEYGYRLNPFNIATFKGDLSGVKKRGAKILHWHGSQDQIITSENSPRYYEHVSATMKLSPKQLDEFYRFFRISGTAHCSGGDGAHAVGQGTGEVNSYKPSENVLFALVDWVENKKAPETITGTRWVNNTQSLGVAYQRAHCKYPKRNQYKGKGDPNVVGSWECV</sequence>
<dbReference type="PANTHER" id="PTHR33938">
    <property type="entry name" value="FERULOYL ESTERASE B-RELATED"/>
    <property type="match status" value="1"/>
</dbReference>
<keyword evidence="8" id="KW-1015">Disulfide bond</keyword>
<gene>
    <name evidence="11" type="ORF">FB567DRAFT_471752</name>
</gene>
<dbReference type="GO" id="GO:0030600">
    <property type="term" value="F:feruloyl esterase activity"/>
    <property type="evidence" value="ECO:0007669"/>
    <property type="project" value="UniProtKB-EC"/>
</dbReference>
<evidence type="ECO:0000256" key="3">
    <source>
        <dbReference type="ARBA" id="ARBA00022651"/>
    </source>
</evidence>
<protein>
    <recommendedName>
        <fullName evidence="10">Carboxylic ester hydrolase</fullName>
        <ecNumber evidence="10">3.1.1.-</ecNumber>
    </recommendedName>
</protein>
<evidence type="ECO:0000256" key="2">
    <source>
        <dbReference type="ARBA" id="ARBA00022487"/>
    </source>
</evidence>
<evidence type="ECO:0000313" key="12">
    <source>
        <dbReference type="Proteomes" id="UP000813461"/>
    </source>
</evidence>
<evidence type="ECO:0000256" key="9">
    <source>
        <dbReference type="ARBA" id="ARBA00034075"/>
    </source>
</evidence>
<dbReference type="EMBL" id="JAGMVJ010000011">
    <property type="protein sequence ID" value="KAH7086281.1"/>
    <property type="molecule type" value="Genomic_DNA"/>
</dbReference>
<proteinExistence type="inferred from homology"/>
<accession>A0A8K0R2K8</accession>
<organism evidence="11 12">
    <name type="scientific">Paraphoma chrysanthemicola</name>
    <dbReference type="NCBI Taxonomy" id="798071"/>
    <lineage>
        <taxon>Eukaryota</taxon>
        <taxon>Fungi</taxon>
        <taxon>Dikarya</taxon>
        <taxon>Ascomycota</taxon>
        <taxon>Pezizomycotina</taxon>
        <taxon>Dothideomycetes</taxon>
        <taxon>Pleosporomycetidae</taxon>
        <taxon>Pleosporales</taxon>
        <taxon>Pleosporineae</taxon>
        <taxon>Phaeosphaeriaceae</taxon>
        <taxon>Paraphoma</taxon>
    </lineage>
</organism>
<dbReference type="EC" id="3.1.1.-" evidence="10"/>
<evidence type="ECO:0000313" key="11">
    <source>
        <dbReference type="EMBL" id="KAH7086281.1"/>
    </source>
</evidence>
<keyword evidence="12" id="KW-1185">Reference proteome</keyword>
<comment type="similarity">
    <text evidence="1 10">Belongs to the tannase family.</text>
</comment>
<dbReference type="InterPro" id="IPR029058">
    <property type="entry name" value="AB_hydrolase_fold"/>
</dbReference>
<keyword evidence="5" id="KW-0732">Signal</keyword>
<evidence type="ECO:0000256" key="1">
    <source>
        <dbReference type="ARBA" id="ARBA00006249"/>
    </source>
</evidence>
<evidence type="ECO:0000256" key="8">
    <source>
        <dbReference type="ARBA" id="ARBA00023157"/>
    </source>
</evidence>
<comment type="catalytic activity">
    <reaction evidence="9">
        <text>feruloyl-polysaccharide + H2O = ferulate + polysaccharide.</text>
        <dbReference type="EC" id="3.1.1.73"/>
    </reaction>
</comment>
<evidence type="ECO:0000256" key="4">
    <source>
        <dbReference type="ARBA" id="ARBA00022723"/>
    </source>
</evidence>
<dbReference type="GO" id="GO:0045493">
    <property type="term" value="P:xylan catabolic process"/>
    <property type="evidence" value="ECO:0007669"/>
    <property type="project" value="UniProtKB-KW"/>
</dbReference>
<evidence type="ECO:0000256" key="10">
    <source>
        <dbReference type="RuleBase" id="RU361238"/>
    </source>
</evidence>
<keyword evidence="3" id="KW-0858">Xylan degradation</keyword>
<dbReference type="Pfam" id="PF07519">
    <property type="entry name" value="Tannase"/>
    <property type="match status" value="1"/>
</dbReference>
<keyword evidence="7" id="KW-0106">Calcium</keyword>
<evidence type="ECO:0000256" key="7">
    <source>
        <dbReference type="ARBA" id="ARBA00022837"/>
    </source>
</evidence>